<reference evidence="3" key="2">
    <citation type="submission" date="2025-09" db="UniProtKB">
        <authorList>
            <consortium name="Ensembl"/>
        </authorList>
    </citation>
    <scope>IDENTIFICATION</scope>
</reference>
<keyword evidence="2" id="KW-0812">Transmembrane</keyword>
<dbReference type="Ensembl" id="ENSEBUT00000004203.1">
    <property type="protein sequence ID" value="ENSEBUP00000003809.1"/>
    <property type="gene ID" value="ENSEBUG00000002725.1"/>
</dbReference>
<sequence length="231" mass="26257">MDLPGGKAKDQIHHVMETLTLLRTLAEARVRDYIQLLKKRAVQQMNRNPKETTRSKPSTSIGQHVQVESYFLKRFLKLSCFTARPRGKRYISFSVFPEQLIACVSILKKEKPTVALLHDIKEFAHEESPKKSKPGMNDFISKYFGDGPASNAARLTMSAQQRRSKLHTIGLVQIVNNLVWLFLLVIGRCLLTRERGAFLCLRSLVQPAKAHGEAGQSCQQNQTDEAWKKKI</sequence>
<feature type="transmembrane region" description="Helical" evidence="2">
    <location>
        <begin position="166"/>
        <end position="186"/>
    </location>
</feature>
<proteinExistence type="predicted"/>
<evidence type="ECO:0000313" key="3">
    <source>
        <dbReference type="Ensembl" id="ENSEBUP00000003809.1"/>
    </source>
</evidence>
<evidence type="ECO:0000256" key="2">
    <source>
        <dbReference type="SAM" id="Phobius"/>
    </source>
</evidence>
<dbReference type="AlphaFoldDB" id="A0A8C4NKB1"/>
<keyword evidence="2" id="KW-0472">Membrane</keyword>
<keyword evidence="4" id="KW-1185">Reference proteome</keyword>
<reference evidence="3" key="1">
    <citation type="submission" date="2025-08" db="UniProtKB">
        <authorList>
            <consortium name="Ensembl"/>
        </authorList>
    </citation>
    <scope>IDENTIFICATION</scope>
</reference>
<accession>A0A8C4NKB1</accession>
<dbReference type="Pfam" id="PF15744">
    <property type="entry name" value="UPF0492"/>
    <property type="match status" value="1"/>
</dbReference>
<dbReference type="Proteomes" id="UP000694388">
    <property type="component" value="Unplaced"/>
</dbReference>
<dbReference type="InterPro" id="IPR031479">
    <property type="entry name" value="SLX4IP"/>
</dbReference>
<name>A0A8C4NKB1_EPTBU</name>
<keyword evidence="2" id="KW-1133">Transmembrane helix</keyword>
<evidence type="ECO:0000313" key="4">
    <source>
        <dbReference type="Proteomes" id="UP000694388"/>
    </source>
</evidence>
<evidence type="ECO:0000256" key="1">
    <source>
        <dbReference type="SAM" id="MobiDB-lite"/>
    </source>
</evidence>
<protein>
    <submittedName>
        <fullName evidence="3">Uncharacterized protein</fullName>
    </submittedName>
</protein>
<organism evidence="3 4">
    <name type="scientific">Eptatretus burgeri</name>
    <name type="common">Inshore hagfish</name>
    <dbReference type="NCBI Taxonomy" id="7764"/>
    <lineage>
        <taxon>Eukaryota</taxon>
        <taxon>Metazoa</taxon>
        <taxon>Chordata</taxon>
        <taxon>Craniata</taxon>
        <taxon>Vertebrata</taxon>
        <taxon>Cyclostomata</taxon>
        <taxon>Myxini</taxon>
        <taxon>Myxiniformes</taxon>
        <taxon>Myxinidae</taxon>
        <taxon>Eptatretinae</taxon>
        <taxon>Eptatretus</taxon>
    </lineage>
</organism>
<dbReference type="PANTHER" id="PTHR28557">
    <property type="entry name" value="PROTEIN SLX4IP"/>
    <property type="match status" value="1"/>
</dbReference>
<feature type="region of interest" description="Disordered" evidence="1">
    <location>
        <begin position="212"/>
        <end position="231"/>
    </location>
</feature>
<dbReference type="PANTHER" id="PTHR28557:SF1">
    <property type="entry name" value="PROTEIN SLX4IP"/>
    <property type="match status" value="1"/>
</dbReference>